<name>A0A7C9CFY7_OPUST</name>
<reference evidence="1" key="1">
    <citation type="journal article" date="2013" name="J. Plant Res.">
        <title>Effect of fungi and light on seed germination of three Opuntia species from semiarid lands of central Mexico.</title>
        <authorList>
            <person name="Delgado-Sanchez P."/>
            <person name="Jimenez-Bremont J.F."/>
            <person name="Guerrero-Gonzalez Mde L."/>
            <person name="Flores J."/>
        </authorList>
    </citation>
    <scope>NUCLEOTIDE SEQUENCE</scope>
    <source>
        <tissue evidence="1">Cladode</tissue>
    </source>
</reference>
<accession>A0A7C9CFY7</accession>
<organism evidence="1">
    <name type="scientific">Opuntia streptacantha</name>
    <name type="common">Prickly pear cactus</name>
    <name type="synonym">Opuntia cardona</name>
    <dbReference type="NCBI Taxonomy" id="393608"/>
    <lineage>
        <taxon>Eukaryota</taxon>
        <taxon>Viridiplantae</taxon>
        <taxon>Streptophyta</taxon>
        <taxon>Embryophyta</taxon>
        <taxon>Tracheophyta</taxon>
        <taxon>Spermatophyta</taxon>
        <taxon>Magnoliopsida</taxon>
        <taxon>eudicotyledons</taxon>
        <taxon>Gunneridae</taxon>
        <taxon>Pentapetalae</taxon>
        <taxon>Caryophyllales</taxon>
        <taxon>Cactineae</taxon>
        <taxon>Cactaceae</taxon>
        <taxon>Opuntioideae</taxon>
        <taxon>Opuntia</taxon>
    </lineage>
</organism>
<sequence length="150" mass="16452">MEENPSLSPVFRPLLPLQANRHSPASLAAFVGNSDVASRLHGTPPLPRHPLTQLFLPNSLLHAPLFFPLLYFNFSAQLPTLDHRHTAAPPTALPSPKTNPHTFTQILGKDLYLAVREMKSGSAGGKMENSRGGRWSVVLLCAVGLREFRN</sequence>
<reference evidence="1" key="2">
    <citation type="submission" date="2020-07" db="EMBL/GenBank/DDBJ databases">
        <authorList>
            <person name="Vera ALvarez R."/>
            <person name="Arias-Moreno D.M."/>
            <person name="Jimenez-Jacinto V."/>
            <person name="Jimenez-Bremont J.F."/>
            <person name="Swaminathan K."/>
            <person name="Moose S.P."/>
            <person name="Guerrero-Gonzalez M.L."/>
            <person name="Marino-Ramirez L."/>
            <person name="Landsman D."/>
            <person name="Rodriguez-Kessler M."/>
            <person name="Delgado-Sanchez P."/>
        </authorList>
    </citation>
    <scope>NUCLEOTIDE SEQUENCE</scope>
    <source>
        <tissue evidence="1">Cladode</tissue>
    </source>
</reference>
<dbReference type="EMBL" id="GISG01016107">
    <property type="protein sequence ID" value="MBA4617381.1"/>
    <property type="molecule type" value="Transcribed_RNA"/>
</dbReference>
<protein>
    <submittedName>
        <fullName evidence="1">Uncharacterized protein</fullName>
    </submittedName>
</protein>
<proteinExistence type="predicted"/>
<evidence type="ECO:0000313" key="1">
    <source>
        <dbReference type="EMBL" id="MBA4617381.1"/>
    </source>
</evidence>
<dbReference type="AlphaFoldDB" id="A0A7C9CFY7"/>